<dbReference type="AlphaFoldDB" id="A0A8K0MQX2"/>
<evidence type="ECO:0000313" key="10">
    <source>
        <dbReference type="Proteomes" id="UP000796880"/>
    </source>
</evidence>
<comment type="similarity">
    <text evidence="2 6">Belongs to the plant LTP family.</text>
</comment>
<evidence type="ECO:0000256" key="4">
    <source>
        <dbReference type="ARBA" id="ARBA00023121"/>
    </source>
</evidence>
<dbReference type="Pfam" id="PF00234">
    <property type="entry name" value="Tryp_alpha_amyl"/>
    <property type="match status" value="1"/>
</dbReference>
<gene>
    <name evidence="9" type="ORF">FNV43_RR05252</name>
</gene>
<dbReference type="PANTHER" id="PTHR33076">
    <property type="entry name" value="NON-SPECIFIC LIPID-TRANSFER PROTEIN 2-RELATED"/>
    <property type="match status" value="1"/>
</dbReference>
<keyword evidence="10" id="KW-1185">Reference proteome</keyword>
<dbReference type="GO" id="GO:0006869">
    <property type="term" value="P:lipid transport"/>
    <property type="evidence" value="ECO:0007669"/>
    <property type="project" value="InterPro"/>
</dbReference>
<dbReference type="CDD" id="cd01960">
    <property type="entry name" value="nsLTP1"/>
    <property type="match status" value="1"/>
</dbReference>
<protein>
    <recommendedName>
        <fullName evidence="6">Non-specific lipid-transfer protein</fullName>
    </recommendedName>
</protein>
<comment type="function">
    <text evidence="1 6">Plant non-specific lipid-transfer proteins transfer phospholipids as well as galactolipids across membranes. May play a role in wax or cutin deposition in the cell walls of expanding epidermal cells and certain secretory tissues.</text>
</comment>
<dbReference type="Proteomes" id="UP000796880">
    <property type="component" value="Unassembled WGS sequence"/>
</dbReference>
<feature type="signal peptide" evidence="7">
    <location>
        <begin position="1"/>
        <end position="28"/>
    </location>
</feature>
<evidence type="ECO:0000256" key="6">
    <source>
        <dbReference type="RuleBase" id="RU000628"/>
    </source>
</evidence>
<dbReference type="OrthoDB" id="649864at2759"/>
<dbReference type="InterPro" id="IPR036312">
    <property type="entry name" value="Bifun_inhib/LTP/seed_sf"/>
</dbReference>
<feature type="domain" description="Bifunctional inhibitor/plant lipid transfer protein/seed storage helical" evidence="8">
    <location>
        <begin position="32"/>
        <end position="116"/>
    </location>
</feature>
<comment type="caution">
    <text evidence="9">The sequence shown here is derived from an EMBL/GenBank/DDBJ whole genome shotgun (WGS) entry which is preliminary data.</text>
</comment>
<keyword evidence="7" id="KW-0732">Signal</keyword>
<keyword evidence="4 6" id="KW-0446">Lipid-binding</keyword>
<dbReference type="SUPFAM" id="SSF47699">
    <property type="entry name" value="Bifunctional inhibitor/lipid-transfer protein/seed storage 2S albumin"/>
    <property type="match status" value="1"/>
</dbReference>
<dbReference type="SMART" id="SM00499">
    <property type="entry name" value="AAI"/>
    <property type="match status" value="1"/>
</dbReference>
<reference evidence="9" key="1">
    <citation type="submission" date="2020-03" db="EMBL/GenBank/DDBJ databases">
        <title>A high-quality chromosome-level genome assembly of a woody plant with both climbing and erect habits, Rhamnella rubrinervis.</title>
        <authorList>
            <person name="Lu Z."/>
            <person name="Yang Y."/>
            <person name="Zhu X."/>
            <person name="Sun Y."/>
        </authorList>
    </citation>
    <scope>NUCLEOTIDE SEQUENCE</scope>
    <source>
        <strain evidence="9">BYM</strain>
        <tissue evidence="9">Leaf</tissue>
    </source>
</reference>
<accession>A0A8K0MQX2</accession>
<evidence type="ECO:0000256" key="3">
    <source>
        <dbReference type="ARBA" id="ARBA00022448"/>
    </source>
</evidence>
<evidence type="ECO:0000259" key="8">
    <source>
        <dbReference type="SMART" id="SM00499"/>
    </source>
</evidence>
<dbReference type="EMBL" id="VOIH02000002">
    <property type="protein sequence ID" value="KAF3454804.1"/>
    <property type="molecule type" value="Genomic_DNA"/>
</dbReference>
<organism evidence="9 10">
    <name type="scientific">Rhamnella rubrinervis</name>
    <dbReference type="NCBI Taxonomy" id="2594499"/>
    <lineage>
        <taxon>Eukaryota</taxon>
        <taxon>Viridiplantae</taxon>
        <taxon>Streptophyta</taxon>
        <taxon>Embryophyta</taxon>
        <taxon>Tracheophyta</taxon>
        <taxon>Spermatophyta</taxon>
        <taxon>Magnoliopsida</taxon>
        <taxon>eudicotyledons</taxon>
        <taxon>Gunneridae</taxon>
        <taxon>Pentapetalae</taxon>
        <taxon>rosids</taxon>
        <taxon>fabids</taxon>
        <taxon>Rosales</taxon>
        <taxon>Rhamnaceae</taxon>
        <taxon>rhamnoid group</taxon>
        <taxon>Rhamneae</taxon>
        <taxon>Rhamnella</taxon>
    </lineage>
</organism>
<evidence type="ECO:0000256" key="5">
    <source>
        <dbReference type="ARBA" id="ARBA00023157"/>
    </source>
</evidence>
<evidence type="ECO:0000313" key="9">
    <source>
        <dbReference type="EMBL" id="KAF3454804.1"/>
    </source>
</evidence>
<name>A0A8K0MQX2_9ROSA</name>
<proteinExistence type="inferred from homology"/>
<keyword evidence="3 6" id="KW-0813">Transport</keyword>
<dbReference type="Gene3D" id="1.10.110.10">
    <property type="entry name" value="Plant lipid-transfer and hydrophobic proteins"/>
    <property type="match status" value="1"/>
</dbReference>
<evidence type="ECO:0000256" key="7">
    <source>
        <dbReference type="SAM" id="SignalP"/>
    </source>
</evidence>
<dbReference type="GO" id="GO:0008289">
    <property type="term" value="F:lipid binding"/>
    <property type="evidence" value="ECO:0007669"/>
    <property type="project" value="UniProtKB-KW"/>
</dbReference>
<sequence>MAKFAVGKIAMVAVIACLLVGSAPQVGATITCTQVTNLLTPCISYGVFGGTVSKECCTGIYKLNAAYKTKEDIRQACSCVKDGAAMIPGINYDRINEIPGKCGTKCPYKVYPDTDCSRVA</sequence>
<keyword evidence="5" id="KW-1015">Disulfide bond</keyword>
<evidence type="ECO:0000256" key="1">
    <source>
        <dbReference type="ARBA" id="ARBA00003211"/>
    </source>
</evidence>
<dbReference type="InterPro" id="IPR000528">
    <property type="entry name" value="Plant_nsLTP"/>
</dbReference>
<dbReference type="InterPro" id="IPR016140">
    <property type="entry name" value="Bifunc_inhib/LTP/seed_store"/>
</dbReference>
<feature type="chain" id="PRO_5035474123" description="Non-specific lipid-transfer protein" evidence="7">
    <location>
        <begin position="29"/>
        <end position="120"/>
    </location>
</feature>
<evidence type="ECO:0000256" key="2">
    <source>
        <dbReference type="ARBA" id="ARBA00009748"/>
    </source>
</evidence>
<dbReference type="PRINTS" id="PR00382">
    <property type="entry name" value="LIPIDTRNSFER"/>
</dbReference>